<evidence type="ECO:0008006" key="5">
    <source>
        <dbReference type="Google" id="ProtNLM"/>
    </source>
</evidence>
<feature type="compositionally biased region" description="Pro residues" evidence="1">
    <location>
        <begin position="190"/>
        <end position="208"/>
    </location>
</feature>
<reference evidence="3 4" key="1">
    <citation type="submission" date="2019-08" db="EMBL/GenBank/DDBJ databases">
        <title>Archangium and Cystobacter genomes.</title>
        <authorList>
            <person name="Chen I.-C.K."/>
            <person name="Wielgoss S."/>
        </authorList>
    </citation>
    <scope>NUCLEOTIDE SEQUENCE [LARGE SCALE GENOMIC DNA]</scope>
    <source>
        <strain evidence="3 4">Cbm 6</strain>
    </source>
</reference>
<protein>
    <recommendedName>
        <fullName evidence="5">DUF3108 domain-containing protein</fullName>
    </recommendedName>
</protein>
<gene>
    <name evidence="3" type="ORF">F0U60_09775</name>
</gene>
<evidence type="ECO:0000256" key="2">
    <source>
        <dbReference type="SAM" id="SignalP"/>
    </source>
</evidence>
<feature type="signal peptide" evidence="2">
    <location>
        <begin position="1"/>
        <end position="27"/>
    </location>
</feature>
<proteinExistence type="predicted"/>
<evidence type="ECO:0000256" key="1">
    <source>
        <dbReference type="SAM" id="MobiDB-lite"/>
    </source>
</evidence>
<dbReference type="Proteomes" id="UP001611383">
    <property type="component" value="Chromosome"/>
</dbReference>
<feature type="chain" id="PRO_5045427182" description="DUF3108 domain-containing protein" evidence="2">
    <location>
        <begin position="28"/>
        <end position="466"/>
    </location>
</feature>
<keyword evidence="2" id="KW-0732">Signal</keyword>
<accession>A0ABY9WNM6</accession>
<feature type="region of interest" description="Disordered" evidence="1">
    <location>
        <begin position="174"/>
        <end position="224"/>
    </location>
</feature>
<dbReference type="EMBL" id="CP043494">
    <property type="protein sequence ID" value="WNG44366.1"/>
    <property type="molecule type" value="Genomic_DNA"/>
</dbReference>
<evidence type="ECO:0000313" key="3">
    <source>
        <dbReference type="EMBL" id="WNG44366.1"/>
    </source>
</evidence>
<dbReference type="RefSeq" id="WP_395817018.1">
    <property type="nucleotide sequence ID" value="NZ_CP043494.1"/>
</dbReference>
<keyword evidence="4" id="KW-1185">Reference proteome</keyword>
<organism evidence="3 4">
    <name type="scientific">Archangium minus</name>
    <dbReference type="NCBI Taxonomy" id="83450"/>
    <lineage>
        <taxon>Bacteria</taxon>
        <taxon>Pseudomonadati</taxon>
        <taxon>Myxococcota</taxon>
        <taxon>Myxococcia</taxon>
        <taxon>Myxococcales</taxon>
        <taxon>Cystobacterineae</taxon>
        <taxon>Archangiaceae</taxon>
        <taxon>Archangium</taxon>
    </lineage>
</organism>
<sequence length="466" mass="50216">MLFCSRRVVASLCMSVGLSLLCGESAASEPSPGGSPQRVTSVGGLFSIEFPAVPTCNEKADELDCHYVYPSEGWVLSASLSKVKSSEPPAKSLQKYLDTSAENGSFRIVRQEATHVGELPALDYRFESTDESVYRAVGRLVLIGTRLVSIEVGGETLPPEDAIQRFMNTFRVEGQPGKTEAVASSAPESQPIPEPSAAPSPTEPPAAPLPAQASSASVRPEPSLSSLTARMQASLLKPGVLQYQSIQETLPGEGMPWSFSVGTAKRIIQRKRDKKRDALIITEKGRTQAGTFEHRFWLDAKTLLPYRWVSRSPGASTRLEVIDGFLHAEGKGAGAVKFNQHVGDTPLLFPGAPLELALATLPLAPGFTGSVRVLDPGEMATGKPFSTWRVSVPFAGPVTGLARLKKDVASYKVELLESTGEKELEKAPRKIILWIESEARRVLQVETEAPSSRGGIRSVQTIQAQR</sequence>
<name>A0ABY9WNM6_9BACT</name>
<evidence type="ECO:0000313" key="4">
    <source>
        <dbReference type="Proteomes" id="UP001611383"/>
    </source>
</evidence>